<feature type="compositionally biased region" description="Basic and acidic residues" evidence="1">
    <location>
        <begin position="284"/>
        <end position="303"/>
    </location>
</feature>
<proteinExistence type="predicted"/>
<dbReference type="RefSeq" id="WP_386195999.1">
    <property type="nucleotide sequence ID" value="NZ_JBHSBC010000049.1"/>
</dbReference>
<comment type="caution">
    <text evidence="2">The sequence shown here is derived from an EMBL/GenBank/DDBJ whole genome shotgun (WGS) entry which is preliminary data.</text>
</comment>
<dbReference type="InterPro" id="IPR054058">
    <property type="entry name" value="HTH_67"/>
</dbReference>
<dbReference type="EMBL" id="JBHSBC010000049">
    <property type="protein sequence ID" value="MFC3985865.1"/>
    <property type="molecule type" value="Genomic_DNA"/>
</dbReference>
<organism evidence="2 3">
    <name type="scientific">Streptosporangium jomthongense</name>
    <dbReference type="NCBI Taxonomy" id="1193683"/>
    <lineage>
        <taxon>Bacteria</taxon>
        <taxon>Bacillati</taxon>
        <taxon>Actinomycetota</taxon>
        <taxon>Actinomycetes</taxon>
        <taxon>Streptosporangiales</taxon>
        <taxon>Streptosporangiaceae</taxon>
        <taxon>Streptosporangium</taxon>
    </lineage>
</organism>
<accession>A0ABV8FDU0</accession>
<dbReference type="NCBIfam" id="NF047719">
    <property type="entry name" value="SCO6745_fam_HTH"/>
    <property type="match status" value="1"/>
</dbReference>
<evidence type="ECO:0000313" key="2">
    <source>
        <dbReference type="EMBL" id="MFC3985865.1"/>
    </source>
</evidence>
<gene>
    <name evidence="2" type="ORF">ACFOYY_37460</name>
</gene>
<feature type="region of interest" description="Disordered" evidence="1">
    <location>
        <begin position="281"/>
        <end position="303"/>
    </location>
</feature>
<keyword evidence="3" id="KW-1185">Reference proteome</keyword>
<name>A0ABV8FDU0_9ACTN</name>
<evidence type="ECO:0000313" key="3">
    <source>
        <dbReference type="Proteomes" id="UP001595698"/>
    </source>
</evidence>
<evidence type="ECO:0000256" key="1">
    <source>
        <dbReference type="SAM" id="MobiDB-lite"/>
    </source>
</evidence>
<protein>
    <recommendedName>
        <fullName evidence="4">SalK</fullName>
    </recommendedName>
</protein>
<dbReference type="Pfam" id="PF21863">
    <property type="entry name" value="HTH_67"/>
    <property type="match status" value="1"/>
</dbReference>
<dbReference type="Proteomes" id="UP001595698">
    <property type="component" value="Unassembled WGS sequence"/>
</dbReference>
<sequence>MNDLTRAMRAVLEPYHLVAVLAPQAGEAFRRLGLTGRWTPYFALRTAPLGEVSPAAVHALFHHFSPRMVEREVRAVRAETNPEAVLAARLAAADAGLRAILGEESVAAPELAEAAGLAGLAANACRDAPGRPLGSANAALPLPSRPHLALWQAATTLREHRGDGHFATLLHSGVEGPEALVLVVAAGADRRERLQGIREWTDEEWEAAERRLITRGLLEPDTRSLTTAGQALRRAVEERTDELAERPWATLGADATRRLHDLLAPVADRIIAHLGLPARPGAAHTREAPVDGSPRHREGAGRS</sequence>
<reference evidence="3" key="1">
    <citation type="journal article" date="2019" name="Int. J. Syst. Evol. Microbiol.">
        <title>The Global Catalogue of Microorganisms (GCM) 10K type strain sequencing project: providing services to taxonomists for standard genome sequencing and annotation.</title>
        <authorList>
            <consortium name="The Broad Institute Genomics Platform"/>
            <consortium name="The Broad Institute Genome Sequencing Center for Infectious Disease"/>
            <person name="Wu L."/>
            <person name="Ma J."/>
        </authorList>
    </citation>
    <scope>NUCLEOTIDE SEQUENCE [LARGE SCALE GENOMIC DNA]</scope>
    <source>
        <strain evidence="3">TBRC 7912</strain>
    </source>
</reference>
<evidence type="ECO:0008006" key="4">
    <source>
        <dbReference type="Google" id="ProtNLM"/>
    </source>
</evidence>